<organism evidence="2 3">
    <name type="scientific">Sphingomonas caseinilyticus</name>
    <dbReference type="NCBI Taxonomy" id="2908205"/>
    <lineage>
        <taxon>Bacteria</taxon>
        <taxon>Pseudomonadati</taxon>
        <taxon>Pseudomonadota</taxon>
        <taxon>Alphaproteobacteria</taxon>
        <taxon>Sphingomonadales</taxon>
        <taxon>Sphingomonadaceae</taxon>
        <taxon>Sphingomonas</taxon>
    </lineage>
</organism>
<proteinExistence type="predicted"/>
<reference evidence="2 3" key="1">
    <citation type="submission" date="2022-05" db="EMBL/GenBank/DDBJ databases">
        <authorList>
            <person name="Jo J.-H."/>
            <person name="Im W.-T."/>
        </authorList>
    </citation>
    <scope>NUCLEOTIDE SEQUENCE [LARGE SCALE GENOMIC DNA]</scope>
    <source>
        <strain evidence="2 3">NSE70-1</strain>
    </source>
</reference>
<dbReference type="Pfam" id="PF26624">
    <property type="entry name" value="DUF8200"/>
    <property type="match status" value="1"/>
</dbReference>
<feature type="signal peptide" evidence="1">
    <location>
        <begin position="1"/>
        <end position="19"/>
    </location>
</feature>
<evidence type="ECO:0000313" key="2">
    <source>
        <dbReference type="EMBL" id="MCL6698975.1"/>
    </source>
</evidence>
<dbReference type="InterPro" id="IPR058513">
    <property type="entry name" value="DUF8200"/>
</dbReference>
<name>A0ABT0RVB8_9SPHN</name>
<keyword evidence="1" id="KW-0732">Signal</keyword>
<sequence>MNRVAAFIVAATLAAPALAGTYSAKPAAAPASAKIIGKDISWNCSADGCRGSTEASRPVIICEDLAKRAGRIESFSADGKALTAEQLAKCNSAAKDGVTPALAKAN</sequence>
<dbReference type="RefSeq" id="WP_249904354.1">
    <property type="nucleotide sequence ID" value="NZ_JAMGBA010000002.1"/>
</dbReference>
<dbReference type="Proteomes" id="UP001203410">
    <property type="component" value="Unassembled WGS sequence"/>
</dbReference>
<evidence type="ECO:0000256" key="1">
    <source>
        <dbReference type="SAM" id="SignalP"/>
    </source>
</evidence>
<accession>A0ABT0RVB8</accession>
<comment type="caution">
    <text evidence="2">The sequence shown here is derived from an EMBL/GenBank/DDBJ whole genome shotgun (WGS) entry which is preliminary data.</text>
</comment>
<feature type="chain" id="PRO_5046546137" evidence="1">
    <location>
        <begin position="20"/>
        <end position="106"/>
    </location>
</feature>
<gene>
    <name evidence="2" type="ORF">LZ496_09300</name>
</gene>
<keyword evidence="3" id="KW-1185">Reference proteome</keyword>
<protein>
    <submittedName>
        <fullName evidence="2">Uncharacterized protein</fullName>
    </submittedName>
</protein>
<dbReference type="InterPro" id="IPR058067">
    <property type="entry name" value="CC_3452-like"/>
</dbReference>
<dbReference type="NCBIfam" id="NF047636">
    <property type="entry name" value="CC_3452_fam"/>
    <property type="match status" value="1"/>
</dbReference>
<evidence type="ECO:0000313" key="3">
    <source>
        <dbReference type="Proteomes" id="UP001203410"/>
    </source>
</evidence>
<dbReference type="EMBL" id="JAMGBA010000002">
    <property type="protein sequence ID" value="MCL6698975.1"/>
    <property type="molecule type" value="Genomic_DNA"/>
</dbReference>